<evidence type="ECO:0000256" key="5">
    <source>
        <dbReference type="PROSITE-ProRule" id="PRU00042"/>
    </source>
</evidence>
<feature type="compositionally biased region" description="Basic and acidic residues" evidence="6">
    <location>
        <begin position="226"/>
        <end position="238"/>
    </location>
</feature>
<keyword evidence="4" id="KW-0862">Zinc</keyword>
<sequence>MSENACPGDGVLCEEAPGSAESVPSGGGKASEGSRRGRPKAATITSLILEGATSMSAIRCEVCSRVFPRDKSLQAHRRVHTGERPYSCDYPGCMRKFKQSGQLKTHQRLHTGERPFLCSVQGCENRFTHANRHCAKHPGSPLVRCESSTLKNEQQLLRQQCGGTESVTNQSQEVQEWLIRYMTERRESKFEKKEKNGGGKTGNSEDYDWGNRTSSGGEEDTALAAEGERGSDDSDGGKEALPVEYDGSAVEEAAVVATQPQLPPTTDLLSDMTNLNDERTRPPPNNNRHYHHHHHQVPQQMSTVCAGSPLVPQPLLSRLSPLRSSPIRSSPLRSSPLRSSPLRSSPLRSSGALRVLLRSPVKSPLGNPDPDRLRPVKNLFSDLDRMTSPRKRELPKKRWLRIASREQEQNPNQCRPTVLRLSGCHLRHQQVSSLAAEESSTTVAPMTPLRVAPWASTAPSPMPPPLQYHQSLAMPAFPTPPYSADKTSSGCYPIQESSPGLTSPGGVLSDFEDELALPLDHFASPPQQHHLLF</sequence>
<proteinExistence type="predicted"/>
<name>A0ABD0XZ15_9HEMI</name>
<accession>A0ABD0XZ15</accession>
<dbReference type="PANTHER" id="PTHR14003">
    <property type="entry name" value="TRANSCRIPTIONAL REPRESSOR PROTEIN YY"/>
    <property type="match status" value="1"/>
</dbReference>
<reference evidence="8 9" key="1">
    <citation type="submission" date="2024-07" db="EMBL/GenBank/DDBJ databases">
        <title>Chromosome-level genome assembly of the water stick insect Ranatra chinensis (Heteroptera: Nepidae).</title>
        <authorList>
            <person name="Liu X."/>
        </authorList>
    </citation>
    <scope>NUCLEOTIDE SEQUENCE [LARGE SCALE GENOMIC DNA]</scope>
    <source>
        <strain evidence="8">Cailab_2021Rc</strain>
        <tissue evidence="8">Muscle</tissue>
    </source>
</reference>
<dbReference type="GO" id="GO:0008270">
    <property type="term" value="F:zinc ion binding"/>
    <property type="evidence" value="ECO:0007669"/>
    <property type="project" value="UniProtKB-KW"/>
</dbReference>
<dbReference type="Gene3D" id="3.30.160.60">
    <property type="entry name" value="Classic Zinc Finger"/>
    <property type="match status" value="2"/>
</dbReference>
<gene>
    <name evidence="8" type="ORF">AAG570_004956</name>
</gene>
<feature type="domain" description="C2H2-type" evidence="7">
    <location>
        <begin position="86"/>
        <end position="115"/>
    </location>
</feature>
<feature type="compositionally biased region" description="Polar residues" evidence="6">
    <location>
        <begin position="485"/>
        <end position="501"/>
    </location>
</feature>
<feature type="domain" description="C2H2-type" evidence="7">
    <location>
        <begin position="58"/>
        <end position="85"/>
    </location>
</feature>
<evidence type="ECO:0000256" key="6">
    <source>
        <dbReference type="SAM" id="MobiDB-lite"/>
    </source>
</evidence>
<organism evidence="8 9">
    <name type="scientific">Ranatra chinensis</name>
    <dbReference type="NCBI Taxonomy" id="642074"/>
    <lineage>
        <taxon>Eukaryota</taxon>
        <taxon>Metazoa</taxon>
        <taxon>Ecdysozoa</taxon>
        <taxon>Arthropoda</taxon>
        <taxon>Hexapoda</taxon>
        <taxon>Insecta</taxon>
        <taxon>Pterygota</taxon>
        <taxon>Neoptera</taxon>
        <taxon>Paraneoptera</taxon>
        <taxon>Hemiptera</taxon>
        <taxon>Heteroptera</taxon>
        <taxon>Panheteroptera</taxon>
        <taxon>Nepomorpha</taxon>
        <taxon>Nepidae</taxon>
        <taxon>Ranatrinae</taxon>
        <taxon>Ranatra</taxon>
    </lineage>
</organism>
<keyword evidence="9" id="KW-1185">Reference proteome</keyword>
<dbReference type="PROSITE" id="PS00028">
    <property type="entry name" value="ZINC_FINGER_C2H2_1"/>
    <property type="match status" value="2"/>
</dbReference>
<dbReference type="SMART" id="SM00355">
    <property type="entry name" value="ZnF_C2H2"/>
    <property type="match status" value="3"/>
</dbReference>
<dbReference type="Proteomes" id="UP001558652">
    <property type="component" value="Unassembled WGS sequence"/>
</dbReference>
<dbReference type="EMBL" id="JBFDAA010000017">
    <property type="protein sequence ID" value="KAL1116484.1"/>
    <property type="molecule type" value="Genomic_DNA"/>
</dbReference>
<keyword evidence="3 5" id="KW-0863">Zinc-finger</keyword>
<evidence type="ECO:0000259" key="7">
    <source>
        <dbReference type="PROSITE" id="PS50157"/>
    </source>
</evidence>
<evidence type="ECO:0000256" key="2">
    <source>
        <dbReference type="ARBA" id="ARBA00022737"/>
    </source>
</evidence>
<feature type="region of interest" description="Disordered" evidence="6">
    <location>
        <begin position="484"/>
        <end position="507"/>
    </location>
</feature>
<dbReference type="FunFam" id="3.30.160.60:FF:000474">
    <property type="entry name" value="zinc finger protein 367"/>
    <property type="match status" value="1"/>
</dbReference>
<feature type="region of interest" description="Disordered" evidence="6">
    <location>
        <begin position="316"/>
        <end position="348"/>
    </location>
</feature>
<evidence type="ECO:0000256" key="3">
    <source>
        <dbReference type="ARBA" id="ARBA00022771"/>
    </source>
</evidence>
<comment type="caution">
    <text evidence="8">The sequence shown here is derived from an EMBL/GenBank/DDBJ whole genome shotgun (WGS) entry which is preliminary data.</text>
</comment>
<dbReference type="PROSITE" id="PS50157">
    <property type="entry name" value="ZINC_FINGER_C2H2_2"/>
    <property type="match status" value="2"/>
</dbReference>
<keyword evidence="2" id="KW-0677">Repeat</keyword>
<dbReference type="SUPFAM" id="SSF57667">
    <property type="entry name" value="beta-beta-alpha zinc fingers"/>
    <property type="match status" value="2"/>
</dbReference>
<dbReference type="InterPro" id="IPR013087">
    <property type="entry name" value="Znf_C2H2_type"/>
</dbReference>
<feature type="compositionally biased region" description="Basic and acidic residues" evidence="6">
    <location>
        <begin position="188"/>
        <end position="197"/>
    </location>
</feature>
<evidence type="ECO:0000313" key="9">
    <source>
        <dbReference type="Proteomes" id="UP001558652"/>
    </source>
</evidence>
<keyword evidence="1" id="KW-0479">Metal-binding</keyword>
<dbReference type="InterPro" id="IPR036236">
    <property type="entry name" value="Znf_C2H2_sf"/>
</dbReference>
<feature type="region of interest" description="Disordered" evidence="6">
    <location>
        <begin position="258"/>
        <end position="296"/>
    </location>
</feature>
<evidence type="ECO:0000313" key="8">
    <source>
        <dbReference type="EMBL" id="KAL1116484.1"/>
    </source>
</evidence>
<dbReference type="AlphaFoldDB" id="A0ABD0XZ15"/>
<evidence type="ECO:0000256" key="4">
    <source>
        <dbReference type="ARBA" id="ARBA00022833"/>
    </source>
</evidence>
<evidence type="ECO:0000256" key="1">
    <source>
        <dbReference type="ARBA" id="ARBA00022723"/>
    </source>
</evidence>
<feature type="region of interest" description="Disordered" evidence="6">
    <location>
        <begin position="188"/>
        <end position="241"/>
    </location>
</feature>
<feature type="region of interest" description="Disordered" evidence="6">
    <location>
        <begin position="1"/>
        <end position="41"/>
    </location>
</feature>
<dbReference type="PANTHER" id="PTHR14003:SF26">
    <property type="entry name" value="ZINC FINGER PROTEIN 367"/>
    <property type="match status" value="1"/>
</dbReference>
<protein>
    <recommendedName>
        <fullName evidence="7">C2H2-type domain-containing protein</fullName>
    </recommendedName>
</protein>